<dbReference type="KEGG" id="cak:Caul_0486"/>
<protein>
    <recommendedName>
        <fullName evidence="1">Acyclic terpene utilisation N-terminal domain-containing protein</fullName>
    </recommendedName>
</protein>
<reference evidence="2" key="1">
    <citation type="submission" date="2008-01" db="EMBL/GenBank/DDBJ databases">
        <title>Complete sequence of chromosome of Caulobacter sp. K31.</title>
        <authorList>
            <consortium name="US DOE Joint Genome Institute"/>
            <person name="Copeland A."/>
            <person name="Lucas S."/>
            <person name="Lapidus A."/>
            <person name="Barry K."/>
            <person name="Glavina del Rio T."/>
            <person name="Dalin E."/>
            <person name="Tice H."/>
            <person name="Pitluck S."/>
            <person name="Bruce D."/>
            <person name="Goodwin L."/>
            <person name="Thompson L.S."/>
            <person name="Brettin T."/>
            <person name="Detter J.C."/>
            <person name="Han C."/>
            <person name="Schmutz J."/>
            <person name="Larimer F."/>
            <person name="Land M."/>
            <person name="Hauser L."/>
            <person name="Kyrpides N."/>
            <person name="Kim E."/>
            <person name="Stephens C."/>
            <person name="Richardson P."/>
        </authorList>
    </citation>
    <scope>NUCLEOTIDE SEQUENCE [LARGE SCALE GENOMIC DNA]</scope>
    <source>
        <strain evidence="2">K31</strain>
    </source>
</reference>
<proteinExistence type="predicted"/>
<dbReference type="EMBL" id="CP000927">
    <property type="protein sequence ID" value="ABZ69620.1"/>
    <property type="molecule type" value="Genomic_DNA"/>
</dbReference>
<gene>
    <name evidence="2" type="ordered locus">Caul_0486</name>
</gene>
<sequence>MAPNGRDFSKDGFMHDGEFPQGGVKVLVPVGALGGGVRPEEVEAGLAAGAHAIALDAGSTDSGPAYLGTGKSKYSRAAVKRDLSILMAARAKAGIPLLVGSCGTSGCDEAVDWTLEIVLEIAAEQGLSPRIALLYSEQDKAALKARNAQGRIRPLPPLGALDDATLDACAHIVALLGPEPYIAALRAGAEIVLGGRTTDTAVLAAVPLMLGAAAGPAWHGAKVAECGGQCTVNPMNPGVLFTVDEEGFDIVPLSPDNRCEPHTVSAHMLYENSDPFRLIEPGGVLDVTGSDYRSVDGRAVRVTGSVWEPKPYTMKLEGAGGGPFQTIMLVGIEDREVLADIDGFVARMGQILRERVDRAMGEAAGDFDISLRPYGWNAVSGQAPAPGTAPPREVGLLFVATARTQAQATQIAKACNPYFFHFPVRMGIELPSYAFPFSPAEIERGQVFEFKLNHVVETADPFELVRTRWVDLRQEKEADHGHAA</sequence>
<dbReference type="STRING" id="366602.Caul_0486"/>
<dbReference type="eggNOG" id="COG1574">
    <property type="taxonomic scope" value="Bacteria"/>
</dbReference>
<organism evidence="2">
    <name type="scientific">Caulobacter sp. (strain K31)</name>
    <dbReference type="NCBI Taxonomy" id="366602"/>
    <lineage>
        <taxon>Bacteria</taxon>
        <taxon>Pseudomonadati</taxon>
        <taxon>Pseudomonadota</taxon>
        <taxon>Alphaproteobacteria</taxon>
        <taxon>Caulobacterales</taxon>
        <taxon>Caulobacteraceae</taxon>
        <taxon>Caulobacter</taxon>
    </lineage>
</organism>
<evidence type="ECO:0000313" key="2">
    <source>
        <dbReference type="EMBL" id="ABZ69620.1"/>
    </source>
</evidence>
<feature type="domain" description="Acyclic terpene utilisation N-terminal" evidence="1">
    <location>
        <begin position="115"/>
        <end position="422"/>
    </location>
</feature>
<accession>B0T6K3</accession>
<evidence type="ECO:0000259" key="1">
    <source>
        <dbReference type="Pfam" id="PF07287"/>
    </source>
</evidence>
<name>B0T6K3_CAUSK</name>
<dbReference type="HOGENOM" id="CLU_028036_0_0_5"/>
<dbReference type="AlphaFoldDB" id="B0T6K3"/>
<dbReference type="InterPro" id="IPR010839">
    <property type="entry name" value="AtuA_N"/>
</dbReference>
<dbReference type="Pfam" id="PF07287">
    <property type="entry name" value="AtuA"/>
    <property type="match status" value="1"/>
</dbReference>